<dbReference type="Proteomes" id="UP000007488">
    <property type="component" value="Chromosome"/>
</dbReference>
<dbReference type="InterPro" id="IPR031807">
    <property type="entry name" value="HicB-like"/>
</dbReference>
<dbReference type="SUPFAM" id="SSF143100">
    <property type="entry name" value="TTHA1013/TTHA0281-like"/>
    <property type="match status" value="1"/>
</dbReference>
<proteinExistence type="predicted"/>
<dbReference type="Pfam" id="PF15919">
    <property type="entry name" value="HicB_lk_antitox"/>
    <property type="match status" value="1"/>
</dbReference>
<name>F0T0F5_SYNGF</name>
<organism evidence="2 3">
    <name type="scientific">Syntrophobotulus glycolicus (strain DSM 8271 / FlGlyR)</name>
    <dbReference type="NCBI Taxonomy" id="645991"/>
    <lineage>
        <taxon>Bacteria</taxon>
        <taxon>Bacillati</taxon>
        <taxon>Bacillota</taxon>
        <taxon>Clostridia</taxon>
        <taxon>Eubacteriales</taxon>
        <taxon>Desulfitobacteriaceae</taxon>
        <taxon>Syntrophobotulus</taxon>
    </lineage>
</organism>
<evidence type="ECO:0000313" key="3">
    <source>
        <dbReference type="Proteomes" id="UP000007488"/>
    </source>
</evidence>
<gene>
    <name evidence="2" type="ordered locus">Sgly_3059</name>
</gene>
<evidence type="ECO:0000313" key="2">
    <source>
        <dbReference type="EMBL" id="ADY57327.1"/>
    </source>
</evidence>
<accession>F0T0F5</accession>
<evidence type="ECO:0000259" key="1">
    <source>
        <dbReference type="Pfam" id="PF15919"/>
    </source>
</evidence>
<keyword evidence="3" id="KW-1185">Reference proteome</keyword>
<dbReference type="eggNOG" id="COG1598">
    <property type="taxonomic scope" value="Bacteria"/>
</dbReference>
<reference evidence="3" key="2">
    <citation type="submission" date="2011-02" db="EMBL/GenBank/DDBJ databases">
        <title>The complete genome of Syntrophobotulus glycolicus DSM 8271.</title>
        <authorList>
            <person name="Lucas S."/>
            <person name="Copeland A."/>
            <person name="Lapidus A."/>
            <person name="Bruce D."/>
            <person name="Goodwin L."/>
            <person name="Pitluck S."/>
            <person name="Kyrpides N."/>
            <person name="Mavromatis K."/>
            <person name="Pagani I."/>
            <person name="Ivanova N."/>
            <person name="Mikhailova N."/>
            <person name="Chertkov O."/>
            <person name="Held B."/>
            <person name="Detter J.C."/>
            <person name="Tapia R."/>
            <person name="Han C."/>
            <person name="Land M."/>
            <person name="Hauser L."/>
            <person name="Markowitz V."/>
            <person name="Cheng J.-F."/>
            <person name="Hugenholtz P."/>
            <person name="Woyke T."/>
            <person name="Wu D."/>
            <person name="Spring S."/>
            <person name="Schroeder M."/>
            <person name="Brambilla E."/>
            <person name="Klenk H.-P."/>
            <person name="Eisen J.A."/>
        </authorList>
    </citation>
    <scope>NUCLEOTIDE SEQUENCE [LARGE SCALE GENOMIC DNA]</scope>
    <source>
        <strain evidence="3">DSM 8271 / FlGlyR</strain>
    </source>
</reference>
<dbReference type="AlphaFoldDB" id="F0T0F5"/>
<dbReference type="OrthoDB" id="5419659at2"/>
<dbReference type="RefSeq" id="WP_013626099.1">
    <property type="nucleotide sequence ID" value="NC_015172.1"/>
</dbReference>
<dbReference type="KEGG" id="sgy:Sgly_3059"/>
<feature type="domain" description="HicB-like antitoxin of toxin-antitoxin system" evidence="1">
    <location>
        <begin position="5"/>
        <end position="81"/>
    </location>
</feature>
<reference evidence="2 3" key="1">
    <citation type="journal article" date="2011" name="Stand. Genomic Sci.">
        <title>Complete genome sequence of Syntrophobotulus glycolicus type strain (FlGlyR).</title>
        <authorList>
            <person name="Han C."/>
            <person name="Mwirichia R."/>
            <person name="Chertkov O."/>
            <person name="Held B."/>
            <person name="Lapidus A."/>
            <person name="Nolan M."/>
            <person name="Lucas S."/>
            <person name="Hammon N."/>
            <person name="Deshpande S."/>
            <person name="Cheng J.F."/>
            <person name="Tapia R."/>
            <person name="Goodwin L."/>
            <person name="Pitluck S."/>
            <person name="Huntemann M."/>
            <person name="Liolios K."/>
            <person name="Ivanova N."/>
            <person name="Pagani I."/>
            <person name="Mavromatis K."/>
            <person name="Ovchinikova G."/>
            <person name="Pati A."/>
            <person name="Chen A."/>
            <person name="Palaniappan K."/>
            <person name="Land M."/>
            <person name="Hauser L."/>
            <person name="Brambilla E.M."/>
            <person name="Rohde M."/>
            <person name="Spring S."/>
            <person name="Sikorski J."/>
            <person name="Goker M."/>
            <person name="Woyke T."/>
            <person name="Bristow J."/>
            <person name="Eisen J.A."/>
            <person name="Markowitz V."/>
            <person name="Hugenholtz P."/>
            <person name="Kyrpides N.C."/>
            <person name="Klenk H.P."/>
            <person name="Detter J.C."/>
        </authorList>
    </citation>
    <scope>NUCLEOTIDE SEQUENCE [LARGE SCALE GENOMIC DNA]</scope>
    <source>
        <strain evidence="3">DSM 8271 / FlGlyR</strain>
    </source>
</reference>
<dbReference type="Gene3D" id="3.30.160.250">
    <property type="match status" value="1"/>
</dbReference>
<protein>
    <submittedName>
        <fullName evidence="2">Uncharacterized protein family UPF0150</fullName>
    </submittedName>
</protein>
<sequence length="134" mass="14837">MKYVYPATFTPEPEGGYCIQFPDLPGCVTCGDSVPHAIEMGRDALSMWLCDAENNKEQIPPASSLFDIRTDHGFVNLIDADTAEYRRINDHRAVKKTLSIPSWLNVQAEKAGVNFSAILQEGLKEHLGIKAKSN</sequence>
<dbReference type="HOGENOM" id="CLU_114047_0_2_9"/>
<dbReference type="STRING" id="645991.Sgly_3059"/>
<dbReference type="InterPro" id="IPR035069">
    <property type="entry name" value="TTHA1013/TTHA0281-like"/>
</dbReference>
<dbReference type="EMBL" id="CP002547">
    <property type="protein sequence ID" value="ADY57327.1"/>
    <property type="molecule type" value="Genomic_DNA"/>
</dbReference>